<dbReference type="Gene3D" id="3.40.720.10">
    <property type="entry name" value="Alkaline Phosphatase, subunit A"/>
    <property type="match status" value="1"/>
</dbReference>
<keyword evidence="5" id="KW-0378">Hydrolase</keyword>
<dbReference type="InterPro" id="IPR017850">
    <property type="entry name" value="Alkaline_phosphatase_core_sf"/>
</dbReference>
<accession>A0ABR1B349</accession>
<evidence type="ECO:0000256" key="2">
    <source>
        <dbReference type="ARBA" id="ARBA00008779"/>
    </source>
</evidence>
<dbReference type="EMBL" id="JAWJWF010000004">
    <property type="protein sequence ID" value="KAK6633327.1"/>
    <property type="molecule type" value="Genomic_DNA"/>
</dbReference>
<evidence type="ECO:0000256" key="6">
    <source>
        <dbReference type="ARBA" id="ARBA00022837"/>
    </source>
</evidence>
<protein>
    <recommendedName>
        <fullName evidence="9">Sulfatase N-terminal domain-containing protein</fullName>
    </recommendedName>
</protein>
<proteinExistence type="inferred from homology"/>
<feature type="domain" description="Sulfatase N-terminal" evidence="9">
    <location>
        <begin position="470"/>
        <end position="801"/>
    </location>
</feature>
<sequence length="1031" mass="116401">MQSERNTIFLSVGAAYLSAVKSAKQIFLDKCHDIEEGIKNETRAIVSKARDKESFLLRSVRTLRDSKLKQFTDQVEALDEAFEWLEWLSQKFNTLGISKSLDTTARIKESTNLEVQTKNVNVSSVTCVESDKTQEKSVIVRPKFVFGKEGADSGDFCRPWGVCTDNLDRILVADRSNHRIQIFSKCGEFISQFGKLGHEEGEFSCPSGVAADQDLRIIVADKDNHRIQVFTTMGIFCFSFGKKGSGMYEFNYPWDVAVNSKNEIAVSDSKNHRVQLFSRNGTLLSVFGFTGEGRPNLRMLDVPRGLAYRSDDTLLVTDFNNHRILVLNQNLKLLRYIGEEGHGEGCLFRPQGISVSGEGLMAVADCKNYRIQMFDDGGDSVGCFGVKGESPGQFECPQGICYLSNGNLVVVDMGNNRLQSGVALFIFSGKCKVQQKLQKTRATTLRYELHFQEQTVLLIFVPVVAASRHHIITILIDDLGWNDVGFHGSDQIKTPNIDALAYSGMILNRHYVLPTCTPSRSALLTGLYPIHTGMQGYPLKGGENRTLPLSVKLLPEYLRELGYRTHMVGKWHLGFQTFDSIPNQRGFDSFLGYYNGYVDYYKFGYNQTVFGEKVEYFYGYDLHFNNEVYRPSKEIYATTLFTEYAEKVIKNHDASEPLFLFFSHLATHTGDDGIGMEVPRDVDVDETYPHIKHHGRRALAGCVEELDKSVGRVMRALDEKKMLENSIILLMSDNGAHTVSIGDMPPNWSSNWPLAGAKFTMYEGGVRGAALIWSPQLPKGVVNNNFLHITDWLPTLYAAAGGDPKQLDKMDGINQWDSLGLISSVKRDYTVLNINDRTGAEGILIGNQWKLIKGGFPGYGNYDYHWGKEENSRPNPKYNPDDVLYSVTGRVINGFPKYKSVFNTKGILKRRIESTVRCESSDAKIPTSDGLVEKSDVHRCQQYCLFDILNDPCELRPVRNDEILNMGVKIIEEIKRNLVRQRLTVVDPESNPAYFDGVWVPWDYNNNANSFSKSYLSLVILVVLTWYFFRR</sequence>
<evidence type="ECO:0000256" key="5">
    <source>
        <dbReference type="ARBA" id="ARBA00022801"/>
    </source>
</evidence>
<evidence type="ECO:0000259" key="9">
    <source>
        <dbReference type="Pfam" id="PF00884"/>
    </source>
</evidence>
<dbReference type="PROSITE" id="PS51125">
    <property type="entry name" value="NHL"/>
    <property type="match status" value="6"/>
</dbReference>
<dbReference type="SUPFAM" id="SSF101898">
    <property type="entry name" value="NHL repeat"/>
    <property type="match status" value="1"/>
</dbReference>
<feature type="repeat" description="NHL" evidence="8">
    <location>
        <begin position="190"/>
        <end position="233"/>
    </location>
</feature>
<dbReference type="Pfam" id="PF00884">
    <property type="entry name" value="Sulfatase"/>
    <property type="match status" value="1"/>
</dbReference>
<dbReference type="CDD" id="cd16029">
    <property type="entry name" value="4-S"/>
    <property type="match status" value="1"/>
</dbReference>
<keyword evidence="11" id="KW-1185">Reference proteome</keyword>
<evidence type="ECO:0000313" key="11">
    <source>
        <dbReference type="Proteomes" id="UP001359485"/>
    </source>
</evidence>
<feature type="repeat" description="NHL" evidence="8">
    <location>
        <begin position="143"/>
        <end position="186"/>
    </location>
</feature>
<feature type="repeat" description="NHL" evidence="8">
    <location>
        <begin position="381"/>
        <end position="419"/>
    </location>
</feature>
<keyword evidence="7" id="KW-0325">Glycoprotein</keyword>
<dbReference type="Gene3D" id="3.30.1120.10">
    <property type="match status" value="1"/>
</dbReference>
<gene>
    <name evidence="10" type="ORF">RUM44_003929</name>
</gene>
<evidence type="ECO:0000256" key="8">
    <source>
        <dbReference type="PROSITE-ProRule" id="PRU00504"/>
    </source>
</evidence>
<dbReference type="PROSITE" id="PS00149">
    <property type="entry name" value="SULFATASE_2"/>
    <property type="match status" value="1"/>
</dbReference>
<comment type="similarity">
    <text evidence="2">Belongs to the sulfatase family.</text>
</comment>
<dbReference type="Pfam" id="PF01436">
    <property type="entry name" value="NHL"/>
    <property type="match status" value="5"/>
</dbReference>
<comment type="cofactor">
    <cofactor evidence="1">
        <name>Ca(2+)</name>
        <dbReference type="ChEBI" id="CHEBI:29108"/>
    </cofactor>
</comment>
<evidence type="ECO:0000256" key="4">
    <source>
        <dbReference type="ARBA" id="ARBA00022737"/>
    </source>
</evidence>
<dbReference type="CDD" id="cd14954">
    <property type="entry name" value="NHL_TRIM71_like"/>
    <property type="match status" value="1"/>
</dbReference>
<dbReference type="Proteomes" id="UP001359485">
    <property type="component" value="Unassembled WGS sequence"/>
</dbReference>
<dbReference type="PROSITE" id="PS00523">
    <property type="entry name" value="SULFATASE_1"/>
    <property type="match status" value="1"/>
</dbReference>
<reference evidence="10 11" key="1">
    <citation type="submission" date="2023-09" db="EMBL/GenBank/DDBJ databases">
        <title>Genomes of two closely related lineages of the louse Polyplax serrata with different host specificities.</title>
        <authorList>
            <person name="Martinu J."/>
            <person name="Tarabai H."/>
            <person name="Stefka J."/>
            <person name="Hypsa V."/>
        </authorList>
    </citation>
    <scope>NUCLEOTIDE SEQUENCE [LARGE SCALE GENOMIC DNA]</scope>
    <source>
        <strain evidence="10">98ZLc_SE</strain>
    </source>
</reference>
<keyword evidence="6" id="KW-0106">Calcium</keyword>
<comment type="caution">
    <text evidence="10">The sequence shown here is derived from an EMBL/GenBank/DDBJ whole genome shotgun (WGS) entry which is preliminary data.</text>
</comment>
<dbReference type="PANTHER" id="PTHR10342">
    <property type="entry name" value="ARYLSULFATASE"/>
    <property type="match status" value="1"/>
</dbReference>
<keyword evidence="3" id="KW-0479">Metal-binding</keyword>
<evidence type="ECO:0000256" key="1">
    <source>
        <dbReference type="ARBA" id="ARBA00001913"/>
    </source>
</evidence>
<evidence type="ECO:0000256" key="7">
    <source>
        <dbReference type="ARBA" id="ARBA00023180"/>
    </source>
</evidence>
<organism evidence="10 11">
    <name type="scientific">Polyplax serrata</name>
    <name type="common">Common mouse louse</name>
    <dbReference type="NCBI Taxonomy" id="468196"/>
    <lineage>
        <taxon>Eukaryota</taxon>
        <taxon>Metazoa</taxon>
        <taxon>Ecdysozoa</taxon>
        <taxon>Arthropoda</taxon>
        <taxon>Hexapoda</taxon>
        <taxon>Insecta</taxon>
        <taxon>Pterygota</taxon>
        <taxon>Neoptera</taxon>
        <taxon>Paraneoptera</taxon>
        <taxon>Psocodea</taxon>
        <taxon>Troctomorpha</taxon>
        <taxon>Phthiraptera</taxon>
        <taxon>Anoplura</taxon>
        <taxon>Polyplacidae</taxon>
        <taxon>Polyplax</taxon>
    </lineage>
</organism>
<dbReference type="InterPro" id="IPR001258">
    <property type="entry name" value="NHL_repeat"/>
</dbReference>
<evidence type="ECO:0000256" key="3">
    <source>
        <dbReference type="ARBA" id="ARBA00022723"/>
    </source>
</evidence>
<dbReference type="InterPro" id="IPR047115">
    <property type="entry name" value="ARSB"/>
</dbReference>
<keyword evidence="4" id="KW-0677">Repeat</keyword>
<feature type="repeat" description="NHL" evidence="8">
    <location>
        <begin position="238"/>
        <end position="280"/>
    </location>
</feature>
<dbReference type="SUPFAM" id="SSF53649">
    <property type="entry name" value="Alkaline phosphatase-like"/>
    <property type="match status" value="1"/>
</dbReference>
<dbReference type="Gene3D" id="2.120.10.30">
    <property type="entry name" value="TolB, C-terminal domain"/>
    <property type="match status" value="3"/>
</dbReference>
<dbReference type="PANTHER" id="PTHR10342:SF273">
    <property type="entry name" value="RE14504P"/>
    <property type="match status" value="1"/>
</dbReference>
<name>A0ABR1B349_POLSC</name>
<feature type="repeat" description="NHL" evidence="8">
    <location>
        <begin position="300"/>
        <end position="330"/>
    </location>
</feature>
<dbReference type="InterPro" id="IPR024607">
    <property type="entry name" value="Sulfatase_CS"/>
</dbReference>
<dbReference type="InterPro" id="IPR011042">
    <property type="entry name" value="6-blade_b-propeller_TolB-like"/>
</dbReference>
<feature type="repeat" description="NHL" evidence="8">
    <location>
        <begin position="334"/>
        <end position="377"/>
    </location>
</feature>
<dbReference type="InterPro" id="IPR000917">
    <property type="entry name" value="Sulfatase_N"/>
</dbReference>
<evidence type="ECO:0000313" key="10">
    <source>
        <dbReference type="EMBL" id="KAK6633327.1"/>
    </source>
</evidence>